<evidence type="ECO:0000256" key="6">
    <source>
        <dbReference type="HAMAP-Rule" id="MF_00821"/>
    </source>
</evidence>
<feature type="region of interest" description="Disordered" evidence="7">
    <location>
        <begin position="1"/>
        <end position="28"/>
    </location>
</feature>
<dbReference type="EMBL" id="CP038231">
    <property type="protein sequence ID" value="QDH13924.1"/>
    <property type="molecule type" value="Genomic_DNA"/>
</dbReference>
<evidence type="ECO:0000313" key="9">
    <source>
        <dbReference type="Proteomes" id="UP000318709"/>
    </source>
</evidence>
<keyword evidence="3 6" id="KW-0653">Protein transport</keyword>
<evidence type="ECO:0000256" key="7">
    <source>
        <dbReference type="SAM" id="MobiDB-lite"/>
    </source>
</evidence>
<evidence type="ECO:0000256" key="2">
    <source>
        <dbReference type="ARBA" id="ARBA00022448"/>
    </source>
</evidence>
<dbReference type="InterPro" id="IPR003708">
    <property type="entry name" value="SecB"/>
</dbReference>
<dbReference type="GO" id="GO:0006457">
    <property type="term" value="P:protein folding"/>
    <property type="evidence" value="ECO:0007669"/>
    <property type="project" value="UniProtKB-UniRule"/>
</dbReference>
<dbReference type="SUPFAM" id="SSF54611">
    <property type="entry name" value="SecB-like"/>
    <property type="match status" value="1"/>
</dbReference>
<dbReference type="OrthoDB" id="9795145at2"/>
<feature type="compositionally biased region" description="Polar residues" evidence="7">
    <location>
        <begin position="1"/>
        <end position="15"/>
    </location>
</feature>
<dbReference type="GO" id="GO:0015031">
    <property type="term" value="P:protein transport"/>
    <property type="evidence" value="ECO:0007669"/>
    <property type="project" value="UniProtKB-UniRule"/>
</dbReference>
<proteinExistence type="inferred from homology"/>
<keyword evidence="6" id="KW-0963">Cytoplasm</keyword>
<dbReference type="Gene3D" id="3.10.420.10">
    <property type="entry name" value="SecB-like"/>
    <property type="match status" value="1"/>
</dbReference>
<dbReference type="GO" id="GO:0051262">
    <property type="term" value="P:protein tetramerization"/>
    <property type="evidence" value="ECO:0007669"/>
    <property type="project" value="InterPro"/>
</dbReference>
<keyword evidence="5 6" id="KW-0143">Chaperone</keyword>
<comment type="similarity">
    <text evidence="1 6">Belongs to the SecB family.</text>
</comment>
<dbReference type="GO" id="GO:0005737">
    <property type="term" value="C:cytoplasm"/>
    <property type="evidence" value="ECO:0007669"/>
    <property type="project" value="UniProtKB-SubCell"/>
</dbReference>
<evidence type="ECO:0000256" key="5">
    <source>
        <dbReference type="ARBA" id="ARBA00023186"/>
    </source>
</evidence>
<organism evidence="8 9">
    <name type="scientific">Formicincola oecophyllae</name>
    <dbReference type="NCBI Taxonomy" id="2558361"/>
    <lineage>
        <taxon>Bacteria</taxon>
        <taxon>Pseudomonadati</taxon>
        <taxon>Pseudomonadota</taxon>
        <taxon>Alphaproteobacteria</taxon>
        <taxon>Acetobacterales</taxon>
        <taxon>Acetobacteraceae</taxon>
        <taxon>Formicincola</taxon>
    </lineage>
</organism>
<evidence type="ECO:0000313" key="8">
    <source>
        <dbReference type="EMBL" id="QDH13924.1"/>
    </source>
</evidence>
<sequence>MADNDQTPEQNQGANPTGAEGANSDMPLPPVMPLAVNLQYLKDLSFEVPQGAATFARMTTPPNVGVNIDVQANRLEKDRPVFEVCLIIRVTANESTEQTMGQAPDPNAAPVFIAELNYAAVVTLEGAPQQAIEPILLVEVPRLLFPFARAIISDVTREGSFPPITLQPIDFVAMWQARQAQNQNFPDTKGEA</sequence>
<comment type="subunit">
    <text evidence="6">Homotetramer, a dimer of dimers. One homotetramer interacts with 1 SecA dimer.</text>
</comment>
<dbReference type="KEGG" id="swf:E3E12_06705"/>
<keyword evidence="4 6" id="KW-0811">Translocation</keyword>
<comment type="function">
    <text evidence="6">One of the proteins required for the normal export of preproteins out of the cell cytoplasm. It is a molecular chaperone that binds to a subset of precursor proteins, maintaining them in a translocation-competent state. It also specifically binds to its receptor SecA.</text>
</comment>
<evidence type="ECO:0000256" key="4">
    <source>
        <dbReference type="ARBA" id="ARBA00023010"/>
    </source>
</evidence>
<dbReference type="PANTHER" id="PTHR36918:SF1">
    <property type="entry name" value="PROTEIN-EXPORT PROTEIN SECB"/>
    <property type="match status" value="1"/>
</dbReference>
<comment type="subcellular location">
    <subcellularLocation>
        <location evidence="6">Cytoplasm</location>
    </subcellularLocation>
</comment>
<name>A0A4Y6U9N8_9PROT</name>
<evidence type="ECO:0000256" key="1">
    <source>
        <dbReference type="ARBA" id="ARBA00009990"/>
    </source>
</evidence>
<dbReference type="InterPro" id="IPR035958">
    <property type="entry name" value="SecB-like_sf"/>
</dbReference>
<dbReference type="Proteomes" id="UP000318709">
    <property type="component" value="Chromosome"/>
</dbReference>
<dbReference type="PANTHER" id="PTHR36918">
    <property type="match status" value="1"/>
</dbReference>
<dbReference type="HAMAP" id="MF_00821">
    <property type="entry name" value="SecB"/>
    <property type="match status" value="1"/>
</dbReference>
<dbReference type="Pfam" id="PF02556">
    <property type="entry name" value="SecB"/>
    <property type="match status" value="1"/>
</dbReference>
<evidence type="ECO:0000256" key="3">
    <source>
        <dbReference type="ARBA" id="ARBA00022927"/>
    </source>
</evidence>
<keyword evidence="2 6" id="KW-0813">Transport</keyword>
<keyword evidence="9" id="KW-1185">Reference proteome</keyword>
<accession>A0A4Y6U9N8</accession>
<dbReference type="AlphaFoldDB" id="A0A4Y6U9N8"/>
<protein>
    <recommendedName>
        <fullName evidence="6">Protein-export protein SecB</fullName>
    </recommendedName>
</protein>
<dbReference type="NCBIfam" id="NF004392">
    <property type="entry name" value="PRK05751.1-3"/>
    <property type="match status" value="1"/>
</dbReference>
<reference evidence="8 9" key="1">
    <citation type="submission" date="2019-03" db="EMBL/GenBank/DDBJ databases">
        <title>The complete genome sequence of Swingsia_sp. F3b2 LMG30590(T).</title>
        <authorList>
            <person name="Chua K.-O."/>
            <person name="Chan K.-G."/>
            <person name="See-Too W.-S."/>
        </authorList>
    </citation>
    <scope>NUCLEOTIDE SEQUENCE [LARGE SCALE GENOMIC DNA]</scope>
    <source>
        <strain evidence="8 9">F3b2</strain>
    </source>
</reference>
<gene>
    <name evidence="6 8" type="primary">secB</name>
    <name evidence="8" type="ORF">E3E12_06705</name>
</gene>
<dbReference type="GO" id="GO:0051082">
    <property type="term" value="F:unfolded protein binding"/>
    <property type="evidence" value="ECO:0007669"/>
    <property type="project" value="InterPro"/>
</dbReference>